<dbReference type="InterPro" id="IPR044206">
    <property type="entry name" value="EGC1/2"/>
</dbReference>
<organism evidence="2 3">
    <name type="scientific">Dendrobium nobile</name>
    <name type="common">Orchid</name>
    <dbReference type="NCBI Taxonomy" id="94219"/>
    <lineage>
        <taxon>Eukaryota</taxon>
        <taxon>Viridiplantae</taxon>
        <taxon>Streptophyta</taxon>
        <taxon>Embryophyta</taxon>
        <taxon>Tracheophyta</taxon>
        <taxon>Spermatophyta</taxon>
        <taxon>Magnoliopsida</taxon>
        <taxon>Liliopsida</taxon>
        <taxon>Asparagales</taxon>
        <taxon>Orchidaceae</taxon>
        <taxon>Epidendroideae</taxon>
        <taxon>Malaxideae</taxon>
        <taxon>Dendrobiinae</taxon>
        <taxon>Dendrobium</taxon>
    </lineage>
</organism>
<dbReference type="SUPFAM" id="SSF50685">
    <property type="entry name" value="Barwin-like endoglucanases"/>
    <property type="match status" value="1"/>
</dbReference>
<dbReference type="PANTHER" id="PTHR47295">
    <property type="entry name" value="EG45-LIKE DOMAIN CONTAINING PROTEIN 1-RELATED"/>
    <property type="match status" value="1"/>
</dbReference>
<dbReference type="InterPro" id="IPR036908">
    <property type="entry name" value="RlpA-like_sf"/>
</dbReference>
<accession>A0A8T3BHH9</accession>
<name>A0A8T3BHH9_DENNO</name>
<comment type="caution">
    <text evidence="2">The sequence shown here is derived from an EMBL/GenBank/DDBJ whole genome shotgun (WGS) entry which is preliminary data.</text>
</comment>
<dbReference type="GO" id="GO:0048046">
    <property type="term" value="C:apoplast"/>
    <property type="evidence" value="ECO:0007669"/>
    <property type="project" value="InterPro"/>
</dbReference>
<keyword evidence="3" id="KW-1185">Reference proteome</keyword>
<evidence type="ECO:0000313" key="2">
    <source>
        <dbReference type="EMBL" id="KAI0511834.1"/>
    </source>
</evidence>
<gene>
    <name evidence="2" type="ORF">KFK09_012466</name>
</gene>
<feature type="domain" description="Expansin-like EG45" evidence="1">
    <location>
        <begin position="103"/>
        <end position="215"/>
    </location>
</feature>
<dbReference type="GO" id="GO:0009627">
    <property type="term" value="P:systemic acquired resistance"/>
    <property type="evidence" value="ECO:0007669"/>
    <property type="project" value="InterPro"/>
</dbReference>
<dbReference type="Gene3D" id="2.40.40.10">
    <property type="entry name" value="RlpA-like domain"/>
    <property type="match status" value="1"/>
</dbReference>
<evidence type="ECO:0000313" key="3">
    <source>
        <dbReference type="Proteomes" id="UP000829196"/>
    </source>
</evidence>
<protein>
    <recommendedName>
        <fullName evidence="1">Expansin-like EG45 domain-containing protein</fullName>
    </recommendedName>
</protein>
<proteinExistence type="predicted"/>
<dbReference type="PROSITE" id="PS50842">
    <property type="entry name" value="EXPANSIN_EG45"/>
    <property type="match status" value="1"/>
</dbReference>
<dbReference type="OrthoDB" id="623670at2759"/>
<reference evidence="2" key="1">
    <citation type="journal article" date="2022" name="Front. Genet.">
        <title>Chromosome-Scale Assembly of the Dendrobium nobile Genome Provides Insights Into the Molecular Mechanism of the Biosynthesis of the Medicinal Active Ingredient of Dendrobium.</title>
        <authorList>
            <person name="Xu Q."/>
            <person name="Niu S.-C."/>
            <person name="Li K.-L."/>
            <person name="Zheng P.-J."/>
            <person name="Zhang X.-J."/>
            <person name="Jia Y."/>
            <person name="Liu Y."/>
            <person name="Niu Y.-X."/>
            <person name="Yu L.-H."/>
            <person name="Chen D.-F."/>
            <person name="Zhang G.-Q."/>
        </authorList>
    </citation>
    <scope>NUCLEOTIDE SEQUENCE</scope>
    <source>
        <tissue evidence="2">Leaf</tissue>
    </source>
</reference>
<dbReference type="InterPro" id="IPR007112">
    <property type="entry name" value="Expansin/allergen_DPBB_dom"/>
</dbReference>
<dbReference type="AlphaFoldDB" id="A0A8T3BHH9"/>
<dbReference type="EMBL" id="JAGYWB010000009">
    <property type="protein sequence ID" value="KAI0511834.1"/>
    <property type="molecule type" value="Genomic_DNA"/>
</dbReference>
<sequence length="215" mass="23394">MRKKNCLVRLTALWRNFGALRCSSLYHHDVMMLKPIMLGTTQCCGSKSRALWRSALYCFSQQTFQHWSAWDYSVGGSSTQCRDTQVHNTGTFPFFAFAVQGTAKACPASSILFPCTKSSGGSFDHTAIAYPAKASDTLWGNGTACGKYYCVMCNGGANLGQPSSCKGEAYAFVIIQANCPNYEATMNISREGFAAIADPNAASTIKITDAEYEQN</sequence>
<dbReference type="SMR" id="A0A8T3BHH9"/>
<dbReference type="Proteomes" id="UP000829196">
    <property type="component" value="Unassembled WGS sequence"/>
</dbReference>
<evidence type="ECO:0000259" key="1">
    <source>
        <dbReference type="PROSITE" id="PS50842"/>
    </source>
</evidence>
<dbReference type="PANTHER" id="PTHR47295:SF14">
    <property type="entry name" value="OS06G0688300 PROTEIN"/>
    <property type="match status" value="1"/>
</dbReference>